<organism evidence="1 2">
    <name type="scientific">Streptomyces shaanxiensis</name>
    <dbReference type="NCBI Taxonomy" id="653357"/>
    <lineage>
        <taxon>Bacteria</taxon>
        <taxon>Bacillati</taxon>
        <taxon>Actinomycetota</taxon>
        <taxon>Actinomycetes</taxon>
        <taxon>Kitasatosporales</taxon>
        <taxon>Streptomycetaceae</taxon>
        <taxon>Streptomyces</taxon>
    </lineage>
</organism>
<accession>A0ABP7VIP9</accession>
<protein>
    <submittedName>
        <fullName evidence="1">Uncharacterized protein</fullName>
    </submittedName>
</protein>
<sequence>MLAGAAVVAFVVVVVREILRHGTEEPALVAVWLVGTTAVLGLASWGLMLLPPVNDAVLGDLPRDLRDFARICEDDHKGEPFPRAASYQPSDGPHPWVVIEDGWDSYSFAGEQAAEPKGEEELEPDPGTVELVACREQGGSVPGTEITCAYSPSGVGPVAQSVKFSQGVYPVVVVEARTGDLVRRGTVKGDTDVECARFIAEGETGPVHTDPRRDAYVDLLADFQAGPSGS</sequence>
<keyword evidence="2" id="KW-1185">Reference proteome</keyword>
<dbReference type="EMBL" id="BAAAZY010000012">
    <property type="protein sequence ID" value="GAA4068173.1"/>
    <property type="molecule type" value="Genomic_DNA"/>
</dbReference>
<comment type="caution">
    <text evidence="1">The sequence shown here is derived from an EMBL/GenBank/DDBJ whole genome shotgun (WGS) entry which is preliminary data.</text>
</comment>
<gene>
    <name evidence="1" type="ORF">GCM10022233_49790</name>
</gene>
<proteinExistence type="predicted"/>
<dbReference type="RefSeq" id="WP_345015716.1">
    <property type="nucleotide sequence ID" value="NZ_BAAAZY010000012.1"/>
</dbReference>
<dbReference type="Proteomes" id="UP001499984">
    <property type="component" value="Unassembled WGS sequence"/>
</dbReference>
<name>A0ABP7VIP9_9ACTN</name>
<reference evidence="2" key="1">
    <citation type="journal article" date="2019" name="Int. J. Syst. Evol. Microbiol.">
        <title>The Global Catalogue of Microorganisms (GCM) 10K type strain sequencing project: providing services to taxonomists for standard genome sequencing and annotation.</title>
        <authorList>
            <consortium name="The Broad Institute Genomics Platform"/>
            <consortium name="The Broad Institute Genome Sequencing Center for Infectious Disease"/>
            <person name="Wu L."/>
            <person name="Ma J."/>
        </authorList>
    </citation>
    <scope>NUCLEOTIDE SEQUENCE [LARGE SCALE GENOMIC DNA]</scope>
    <source>
        <strain evidence="2">JCM 16925</strain>
    </source>
</reference>
<evidence type="ECO:0000313" key="1">
    <source>
        <dbReference type="EMBL" id="GAA4068173.1"/>
    </source>
</evidence>
<evidence type="ECO:0000313" key="2">
    <source>
        <dbReference type="Proteomes" id="UP001499984"/>
    </source>
</evidence>